<reference evidence="3 4" key="1">
    <citation type="submission" date="2018-03" db="EMBL/GenBank/DDBJ databases">
        <title>Genomic Encyclopedia of Archaeal and Bacterial Type Strains, Phase II (KMG-II): from individual species to whole genera.</title>
        <authorList>
            <person name="Goeker M."/>
        </authorList>
    </citation>
    <scope>NUCLEOTIDE SEQUENCE [LARGE SCALE GENOMIC DNA]</scope>
    <source>
        <strain evidence="3 4">DSM 27267</strain>
    </source>
</reference>
<dbReference type="RefSeq" id="WP_146141947.1">
    <property type="nucleotide sequence ID" value="NZ_BLAU01000001.1"/>
</dbReference>
<feature type="transmembrane region" description="Helical" evidence="1">
    <location>
        <begin position="283"/>
        <end position="300"/>
    </location>
</feature>
<feature type="domain" description="CAAX prenyl protease 2/Lysostaphin resistance protein A-like" evidence="2">
    <location>
        <begin position="167"/>
        <end position="253"/>
    </location>
</feature>
<comment type="caution">
    <text evidence="3">The sequence shown here is derived from an EMBL/GenBank/DDBJ whole genome shotgun (WGS) entry which is preliminary data.</text>
</comment>
<dbReference type="OrthoDB" id="1523022at2"/>
<organism evidence="3 4">
    <name type="scientific">Prolixibacter denitrificans</name>
    <dbReference type="NCBI Taxonomy" id="1541063"/>
    <lineage>
        <taxon>Bacteria</taxon>
        <taxon>Pseudomonadati</taxon>
        <taxon>Bacteroidota</taxon>
        <taxon>Bacteroidia</taxon>
        <taxon>Marinilabiliales</taxon>
        <taxon>Prolixibacteraceae</taxon>
        <taxon>Prolixibacter</taxon>
    </lineage>
</organism>
<keyword evidence="1" id="KW-1133">Transmembrane helix</keyword>
<evidence type="ECO:0000313" key="4">
    <source>
        <dbReference type="Proteomes" id="UP000240621"/>
    </source>
</evidence>
<keyword evidence="1" id="KW-0812">Transmembrane</keyword>
<proteinExistence type="predicted"/>
<gene>
    <name evidence="3" type="ORF">CLV93_102125</name>
</gene>
<feature type="transmembrane region" description="Helical" evidence="1">
    <location>
        <begin position="200"/>
        <end position="221"/>
    </location>
</feature>
<feature type="transmembrane region" description="Helical" evidence="1">
    <location>
        <begin position="65"/>
        <end position="86"/>
    </location>
</feature>
<dbReference type="Proteomes" id="UP000240621">
    <property type="component" value="Unassembled WGS sequence"/>
</dbReference>
<evidence type="ECO:0000259" key="2">
    <source>
        <dbReference type="Pfam" id="PF02517"/>
    </source>
</evidence>
<accession>A0A2P8CHE0</accession>
<dbReference type="AlphaFoldDB" id="A0A2P8CHE0"/>
<evidence type="ECO:0000256" key="1">
    <source>
        <dbReference type="SAM" id="Phobius"/>
    </source>
</evidence>
<dbReference type="PANTHER" id="PTHR43592:SF15">
    <property type="entry name" value="CAAX AMINO TERMINAL PROTEASE FAMILY PROTEIN"/>
    <property type="match status" value="1"/>
</dbReference>
<dbReference type="InterPro" id="IPR003675">
    <property type="entry name" value="Rce1/LyrA-like_dom"/>
</dbReference>
<sequence length="321" mass="35761">MRFRILRTSGPFTQLMFATLVVLILAVVALFVGFLLAMPIFHLSIGDMGAAMTNFSSPQGVVLMKYFQTVQAIGIFVIPPFIIAWVLSERPISYLHLDKITTFKSIILVMVLVYFANPMINWMAEFNSGLQLPDWLSGVQDWMKASEDQADQITKAFLHVDGLGGMFFNLFMIGLLPAIGEELLFRGIVQRILKDWTKNAHAAIWLSAALFSALHMQFFGFLPRMMLGALFGYLLEWSGSLWIPMVGHFVNNGSAVIISYLIEKGVVSSSVEKVGTSDGQGTYLAILSLIFVMVLLRSFYVQVRGAGELWTTTEEPNPPVD</sequence>
<feature type="transmembrane region" description="Helical" evidence="1">
    <location>
        <begin position="106"/>
        <end position="124"/>
    </location>
</feature>
<dbReference type="PANTHER" id="PTHR43592">
    <property type="entry name" value="CAAX AMINO TERMINAL PROTEASE"/>
    <property type="match status" value="1"/>
</dbReference>
<dbReference type="Pfam" id="PF02517">
    <property type="entry name" value="Rce1-like"/>
    <property type="match status" value="1"/>
</dbReference>
<protein>
    <recommendedName>
        <fullName evidence="2">CAAX prenyl protease 2/Lysostaphin resistance protein A-like domain-containing protein</fullName>
    </recommendedName>
</protein>
<dbReference type="GO" id="GO:0080120">
    <property type="term" value="P:CAAX-box protein maturation"/>
    <property type="evidence" value="ECO:0007669"/>
    <property type="project" value="UniProtKB-ARBA"/>
</dbReference>
<evidence type="ECO:0000313" key="3">
    <source>
        <dbReference type="EMBL" id="PSK84339.1"/>
    </source>
</evidence>
<keyword evidence="1" id="KW-0472">Membrane</keyword>
<feature type="transmembrane region" description="Helical" evidence="1">
    <location>
        <begin position="12"/>
        <end position="45"/>
    </location>
</feature>
<feature type="transmembrane region" description="Helical" evidence="1">
    <location>
        <begin position="156"/>
        <end position="179"/>
    </location>
</feature>
<dbReference type="EMBL" id="PYGC01000002">
    <property type="protein sequence ID" value="PSK84339.1"/>
    <property type="molecule type" value="Genomic_DNA"/>
</dbReference>
<name>A0A2P8CHE0_9BACT</name>
<dbReference type="GO" id="GO:0004175">
    <property type="term" value="F:endopeptidase activity"/>
    <property type="evidence" value="ECO:0007669"/>
    <property type="project" value="UniProtKB-ARBA"/>
</dbReference>